<evidence type="ECO:0000313" key="4">
    <source>
        <dbReference type="Proteomes" id="UP000054248"/>
    </source>
</evidence>
<name>A0A0C3M0H2_9AGAM</name>
<feature type="region of interest" description="Disordered" evidence="2">
    <location>
        <begin position="397"/>
        <end position="496"/>
    </location>
</feature>
<sequence>MASTEPARSPKRIPSSRPPTLEELAAKLNKPLGPISSTPNSRQNILASLRSRTNPNATSPSAASPDSASGQQPSIDTLVESTASVTLTGPTDDDKKKASDESSSGQPKDKAPRGYKNIPSLDAIAGRLARSRTETAPSSSSDKEGASAAMAKASTAPDSAVAEAATGGKSPELEDGEIDEDQGAQGESHPLQHTWTLFHDSKARLQPPAPGGGDQPGPQSPYVHPPNTASGEYEAGLQRVGEFNTVEDFCRLFNWLKPPSQLEKNSNYHLFKDGIKPMWEDPANAQGGKWVLTMRSNPELVDRCWTWLTMALVGEELDERDEVCGAVVSLRAKIDRIQLWMRTKDDIERINSIGKKLVKLLDLGGESGIGLEFQYNTDDRPTHTKFISIVPANQSGSFFRSRNPNSGPASASADGSDAPPASAPGFGGFGGGGMGSFSTGTGGGGSTWRGSKGGFQGGALGAGPAPGGKSSSAFLSHSRSTSASGSANGGANTTQG</sequence>
<dbReference type="PANTHER" id="PTHR11960">
    <property type="entry name" value="EUKARYOTIC TRANSLATION INITIATION FACTOR 4E RELATED"/>
    <property type="match status" value="1"/>
</dbReference>
<dbReference type="AlphaFoldDB" id="A0A0C3M0H2"/>
<keyword evidence="1" id="KW-0694">RNA-binding</keyword>
<dbReference type="HOGENOM" id="CLU_042809_0_0_1"/>
<gene>
    <name evidence="3" type="ORF">M407DRAFT_243424</name>
</gene>
<keyword evidence="1" id="KW-0648">Protein biosynthesis</keyword>
<dbReference type="Proteomes" id="UP000054248">
    <property type="component" value="Unassembled WGS sequence"/>
</dbReference>
<protein>
    <recommendedName>
        <fullName evidence="5">Translation initiation factor eIF4e</fullName>
    </recommendedName>
</protein>
<accession>A0A0C3M0H2</accession>
<reference evidence="4" key="2">
    <citation type="submission" date="2015-01" db="EMBL/GenBank/DDBJ databases">
        <title>Evolutionary Origins and Diversification of the Mycorrhizal Mutualists.</title>
        <authorList>
            <consortium name="DOE Joint Genome Institute"/>
            <consortium name="Mycorrhizal Genomics Consortium"/>
            <person name="Kohler A."/>
            <person name="Kuo A."/>
            <person name="Nagy L.G."/>
            <person name="Floudas D."/>
            <person name="Copeland A."/>
            <person name="Barry K.W."/>
            <person name="Cichocki N."/>
            <person name="Veneault-Fourrey C."/>
            <person name="LaButti K."/>
            <person name="Lindquist E.A."/>
            <person name="Lipzen A."/>
            <person name="Lundell T."/>
            <person name="Morin E."/>
            <person name="Murat C."/>
            <person name="Riley R."/>
            <person name="Ohm R."/>
            <person name="Sun H."/>
            <person name="Tunlid A."/>
            <person name="Henrissat B."/>
            <person name="Grigoriev I.V."/>
            <person name="Hibbett D.S."/>
            <person name="Martin F."/>
        </authorList>
    </citation>
    <scope>NUCLEOTIDE SEQUENCE [LARGE SCALE GENOMIC DNA]</scope>
    <source>
        <strain evidence="4">MUT 4182</strain>
    </source>
</reference>
<evidence type="ECO:0000256" key="1">
    <source>
        <dbReference type="RuleBase" id="RU004374"/>
    </source>
</evidence>
<feature type="compositionally biased region" description="Acidic residues" evidence="2">
    <location>
        <begin position="173"/>
        <end position="182"/>
    </location>
</feature>
<feature type="region of interest" description="Disordered" evidence="2">
    <location>
        <begin position="1"/>
        <end position="188"/>
    </location>
</feature>
<dbReference type="GO" id="GO:0003743">
    <property type="term" value="F:translation initiation factor activity"/>
    <property type="evidence" value="ECO:0007669"/>
    <property type="project" value="UniProtKB-KW"/>
</dbReference>
<dbReference type="GO" id="GO:0000340">
    <property type="term" value="F:RNA 7-methylguanosine cap binding"/>
    <property type="evidence" value="ECO:0007669"/>
    <property type="project" value="TreeGrafter"/>
</dbReference>
<dbReference type="GO" id="GO:0016281">
    <property type="term" value="C:eukaryotic translation initiation factor 4F complex"/>
    <property type="evidence" value="ECO:0007669"/>
    <property type="project" value="TreeGrafter"/>
</dbReference>
<feature type="compositionally biased region" description="Low complexity" evidence="2">
    <location>
        <begin position="146"/>
        <end position="160"/>
    </location>
</feature>
<dbReference type="STRING" id="1051891.A0A0C3M0H2"/>
<evidence type="ECO:0000313" key="3">
    <source>
        <dbReference type="EMBL" id="KIO27147.1"/>
    </source>
</evidence>
<feature type="compositionally biased region" description="Low complexity" evidence="2">
    <location>
        <begin position="467"/>
        <end position="496"/>
    </location>
</feature>
<dbReference type="InterPro" id="IPR001040">
    <property type="entry name" value="TIF_eIF_4E"/>
</dbReference>
<dbReference type="Gene3D" id="3.30.760.10">
    <property type="entry name" value="RNA Cap, Translation Initiation Factor Eif4e"/>
    <property type="match status" value="1"/>
</dbReference>
<comment type="similarity">
    <text evidence="1">Belongs to the eukaryotic initiation factor 4E family.</text>
</comment>
<dbReference type="SUPFAM" id="SSF55418">
    <property type="entry name" value="eIF4e-like"/>
    <property type="match status" value="1"/>
</dbReference>
<dbReference type="Pfam" id="PF01652">
    <property type="entry name" value="IF4E"/>
    <property type="match status" value="1"/>
</dbReference>
<feature type="region of interest" description="Disordered" evidence="2">
    <location>
        <begin position="203"/>
        <end position="231"/>
    </location>
</feature>
<feature type="compositionally biased region" description="Low complexity" evidence="2">
    <location>
        <begin position="53"/>
        <end position="74"/>
    </location>
</feature>
<reference evidence="3 4" key="1">
    <citation type="submission" date="2014-04" db="EMBL/GenBank/DDBJ databases">
        <authorList>
            <consortium name="DOE Joint Genome Institute"/>
            <person name="Kuo A."/>
            <person name="Girlanda M."/>
            <person name="Perotto S."/>
            <person name="Kohler A."/>
            <person name="Nagy L.G."/>
            <person name="Floudas D."/>
            <person name="Copeland A."/>
            <person name="Barry K.W."/>
            <person name="Cichocki N."/>
            <person name="Veneault-Fourrey C."/>
            <person name="LaButti K."/>
            <person name="Lindquist E.A."/>
            <person name="Lipzen A."/>
            <person name="Lundell T."/>
            <person name="Morin E."/>
            <person name="Murat C."/>
            <person name="Sun H."/>
            <person name="Tunlid A."/>
            <person name="Henrissat B."/>
            <person name="Grigoriev I.V."/>
            <person name="Hibbett D.S."/>
            <person name="Martin F."/>
            <person name="Nordberg H.P."/>
            <person name="Cantor M.N."/>
            <person name="Hua S.X."/>
        </authorList>
    </citation>
    <scope>NUCLEOTIDE SEQUENCE [LARGE SCALE GENOMIC DNA]</scope>
    <source>
        <strain evidence="3 4">MUT 4182</strain>
    </source>
</reference>
<dbReference type="PANTHER" id="PTHR11960:SF73">
    <property type="entry name" value="TRANSLATION INITIATION FACTOR 4E, PUTATIVE-RELATED"/>
    <property type="match status" value="1"/>
</dbReference>
<keyword evidence="4" id="KW-1185">Reference proteome</keyword>
<feature type="compositionally biased region" description="Polar residues" evidence="2">
    <location>
        <begin position="79"/>
        <end position="89"/>
    </location>
</feature>
<keyword evidence="1" id="KW-0396">Initiation factor</keyword>
<feature type="compositionally biased region" description="Gly residues" evidence="2">
    <location>
        <begin position="425"/>
        <end position="466"/>
    </location>
</feature>
<feature type="compositionally biased region" description="Polar residues" evidence="2">
    <location>
        <begin position="35"/>
        <end position="52"/>
    </location>
</feature>
<organism evidence="3 4">
    <name type="scientific">Tulasnella calospora MUT 4182</name>
    <dbReference type="NCBI Taxonomy" id="1051891"/>
    <lineage>
        <taxon>Eukaryota</taxon>
        <taxon>Fungi</taxon>
        <taxon>Dikarya</taxon>
        <taxon>Basidiomycota</taxon>
        <taxon>Agaricomycotina</taxon>
        <taxon>Agaricomycetes</taxon>
        <taxon>Cantharellales</taxon>
        <taxon>Tulasnellaceae</taxon>
        <taxon>Tulasnella</taxon>
    </lineage>
</organism>
<evidence type="ECO:0008006" key="5">
    <source>
        <dbReference type="Google" id="ProtNLM"/>
    </source>
</evidence>
<dbReference type="EMBL" id="KN823013">
    <property type="protein sequence ID" value="KIO27147.1"/>
    <property type="molecule type" value="Genomic_DNA"/>
</dbReference>
<proteinExistence type="inferred from homology"/>
<dbReference type="OrthoDB" id="590761at2759"/>
<evidence type="ECO:0000256" key="2">
    <source>
        <dbReference type="SAM" id="MobiDB-lite"/>
    </source>
</evidence>
<feature type="compositionally biased region" description="Low complexity" evidence="2">
    <location>
        <begin position="406"/>
        <end position="424"/>
    </location>
</feature>
<dbReference type="InterPro" id="IPR023398">
    <property type="entry name" value="TIF_eIF4e-like"/>
</dbReference>